<feature type="compositionally biased region" description="Basic and acidic residues" evidence="1">
    <location>
        <begin position="1088"/>
        <end position="1102"/>
    </location>
</feature>
<feature type="compositionally biased region" description="Basic and acidic residues" evidence="1">
    <location>
        <begin position="1254"/>
        <end position="1266"/>
    </location>
</feature>
<dbReference type="GO" id="GO:0005829">
    <property type="term" value="C:cytosol"/>
    <property type="evidence" value="ECO:0007669"/>
    <property type="project" value="TreeGrafter"/>
</dbReference>
<feature type="compositionally biased region" description="Acidic residues" evidence="1">
    <location>
        <begin position="952"/>
        <end position="961"/>
    </location>
</feature>
<feature type="region of interest" description="Disordered" evidence="1">
    <location>
        <begin position="1245"/>
        <end position="1267"/>
    </location>
</feature>
<feature type="region of interest" description="Disordered" evidence="1">
    <location>
        <begin position="640"/>
        <end position="747"/>
    </location>
</feature>
<feature type="region of interest" description="Disordered" evidence="1">
    <location>
        <begin position="1358"/>
        <end position="1391"/>
    </location>
</feature>
<keyword evidence="3" id="KW-1185">Reference proteome</keyword>
<feature type="region of interest" description="Disordered" evidence="1">
    <location>
        <begin position="912"/>
        <end position="1007"/>
    </location>
</feature>
<dbReference type="GO" id="GO:0045454">
    <property type="term" value="P:cell redox homeostasis"/>
    <property type="evidence" value="ECO:0007669"/>
    <property type="project" value="TreeGrafter"/>
</dbReference>
<feature type="region of interest" description="Disordered" evidence="1">
    <location>
        <begin position="591"/>
        <end position="615"/>
    </location>
</feature>
<dbReference type="EMBL" id="JAEUBF010001053">
    <property type="protein sequence ID" value="KAH3673127.1"/>
    <property type="molecule type" value="Genomic_DNA"/>
</dbReference>
<reference evidence="2" key="1">
    <citation type="journal article" date="2021" name="Open Biol.">
        <title>Shared evolutionary footprints suggest mitochondrial oxidative damage underlies multiple complex I losses in fungi.</title>
        <authorList>
            <person name="Schikora-Tamarit M.A."/>
            <person name="Marcet-Houben M."/>
            <person name="Nosek J."/>
            <person name="Gabaldon T."/>
        </authorList>
    </citation>
    <scope>NUCLEOTIDE SEQUENCE</scope>
    <source>
        <strain evidence="2">CBS6341</strain>
    </source>
</reference>
<dbReference type="GO" id="GO:0005739">
    <property type="term" value="C:mitochondrion"/>
    <property type="evidence" value="ECO:0007669"/>
    <property type="project" value="TreeGrafter"/>
</dbReference>
<dbReference type="SUPFAM" id="SSF117281">
    <property type="entry name" value="Kelch motif"/>
    <property type="match status" value="1"/>
</dbReference>
<feature type="compositionally biased region" description="Basic and acidic residues" evidence="1">
    <location>
        <begin position="921"/>
        <end position="951"/>
    </location>
</feature>
<dbReference type="PANTHER" id="PTHR43503:SF2">
    <property type="entry name" value="NEGATIVE REGULATOR OF SPORULATION MDS3-RELATED"/>
    <property type="match status" value="1"/>
</dbReference>
<feature type="region of interest" description="Disordered" evidence="1">
    <location>
        <begin position="1295"/>
        <end position="1337"/>
    </location>
</feature>
<feature type="compositionally biased region" description="Polar residues" evidence="1">
    <location>
        <begin position="693"/>
        <end position="711"/>
    </location>
</feature>
<proteinExistence type="predicted"/>
<evidence type="ECO:0000313" key="2">
    <source>
        <dbReference type="EMBL" id="KAH3673127.1"/>
    </source>
</evidence>
<dbReference type="OrthoDB" id="10001928at2759"/>
<accession>A0A9P8PJB0</accession>
<organism evidence="2 3">
    <name type="scientific">Wickerhamomyces mucosus</name>
    <dbReference type="NCBI Taxonomy" id="1378264"/>
    <lineage>
        <taxon>Eukaryota</taxon>
        <taxon>Fungi</taxon>
        <taxon>Dikarya</taxon>
        <taxon>Ascomycota</taxon>
        <taxon>Saccharomycotina</taxon>
        <taxon>Saccharomycetes</taxon>
        <taxon>Phaffomycetales</taxon>
        <taxon>Wickerhamomycetaceae</taxon>
        <taxon>Wickerhamomyces</taxon>
    </lineage>
</organism>
<sequence length="1409" mass="156739">MAPLLPSESNVYTLALPEELQDDDRFSLKIRTGAAVTYTKSNVAVHGGLTVGLNLERILTSEIEQQLNDLNQKDWSKLISNELFYLNIITRTWSRIDLEGDQLKPKPRLFHSITFYDQSLYLFGGLVLDETTSSFIPANDLWEFNIESKEWICIDDGSQSGMVARYDHTIISVDYVSPKDNKLHPSLTITGGKGELNQELNHIVLYDLESSSYINNTEMRLTLNELQSIRTNSNSSAIDPKSSLQSKTNREKLKCSSESNFVISGVSNVDLESNDDALVIFSQKPSKEFDNPLISLPVVPGAAGLRLPLAFANRSNRNVVPQNLIHPSGGVFGPNIIVSGYSKTNKEYEAYLFNRPSQKWTRLNLNTNRKAKDLYLWKSFSWQSHHKVLILGSGTPIENSSFNTIQTFDLLVSVGLPVTNVFHAFEVDENRDARTSSAGQKKFSSVKENTSFEAYSKYIAPSTKISSIRNVFPSHAVTLGRNAFERYGHSLADFEFITADGQKVNVPLMLLRKRWGRCFDMLLAKAYSRAVYQLENQKGGENNEDDAHSELSLSGGKRSVTLMNKAAQSSQSHISKDESAPQFRLPFQEQSSPLLTSFTPPQSSSGPTSRKASVISAGNLSMTTTSTSEMQEPSLSLALDFDSLPPQLPPPNEPLPSLEPVPPSEKFAPLKSAASSSYLRDSPRESPRGSILGSLTPSTHTGLNQLNTALNSKLKGYRPSTNGSKKRGPPRSSSVPPNDDTSVNDLNSNIDSLTPESFIDEEGRLVLEPLLIPRSLYLPFSTATVEAVSEFLFTGRLGDKWLLTPTTTDTFLISKFYELPLLYDLIAEVLYAVIGKKESALIKDYGILLKTYHHKLKEIFKDDESQIDHFFENHPHVHKAFFEIENYLNTVDDGYLNVSLLKRASKVSNFSTESSSASDKAGYDNERKSSLGKDNGRIGKSSLSKEVKVNNDDNEDGDSDAESYHPESTIAESKKEIADSSKKEIKHNNAPTQASVFRQSNDDDGGFFKKTSYSKEINYDLDIGPKEVNSVTKHDSLDEDDPLSVSVHSGSALDDTSGEHEILSVGDVDSDKTRTKSEGEQTFQVPEGRFKLSKEKRSRPLLDDSDSDKEDSKDSTSDSDNMGVGLGLVQNLKLNPDAKPADDLSKPSGKNIDITNELEDEYKNLATLENLASPDSPPPGDHLLLLIYETAALACDMKLLLRSANALEISKTLNSKKLELLSELQEFSLKREEDQLKEKLLEREKGERLKKHHESGTKENFQDIKSKSRKASLTDSFERISKDEGLVENPKLRTKKSSIFTKSPYPDQPLPVSDSTSQEKFTDDLPPKPSMKTKKSFSPFRSFSSLSLFGFSSQSNVNLPEASDTNELQQIPPQFYESTAETESQRARISNKIKRNKLLSLLSRKSSKK</sequence>
<comment type="caution">
    <text evidence="2">The sequence shown here is derived from an EMBL/GenBank/DDBJ whole genome shotgun (WGS) entry which is preliminary data.</text>
</comment>
<feature type="compositionally biased region" description="Basic and acidic residues" evidence="1">
    <location>
        <begin position="1069"/>
        <end position="1079"/>
    </location>
</feature>
<protein>
    <recommendedName>
        <fullName evidence="4">Negative regulator of sporulation MDS3</fullName>
    </recommendedName>
</protein>
<feature type="compositionally biased region" description="Pro residues" evidence="1">
    <location>
        <begin position="646"/>
        <end position="663"/>
    </location>
</feature>
<feature type="compositionally biased region" description="Polar residues" evidence="1">
    <location>
        <begin position="1363"/>
        <end position="1382"/>
    </location>
</feature>
<dbReference type="Pfam" id="PF24681">
    <property type="entry name" value="Kelch_KLHDC2_KLHL20_DRC7"/>
    <property type="match status" value="1"/>
</dbReference>
<dbReference type="PANTHER" id="PTHR43503">
    <property type="entry name" value="MCG48959-RELATED"/>
    <property type="match status" value="1"/>
</dbReference>
<dbReference type="Gene3D" id="2.120.10.80">
    <property type="entry name" value="Kelch-type beta propeller"/>
    <property type="match status" value="1"/>
</dbReference>
<dbReference type="InterPro" id="IPR015915">
    <property type="entry name" value="Kelch-typ_b-propeller"/>
</dbReference>
<feature type="compositionally biased region" description="Polar residues" evidence="1">
    <location>
        <begin position="989"/>
        <end position="999"/>
    </location>
</feature>
<feature type="compositionally biased region" description="Polar residues" evidence="1">
    <location>
        <begin position="731"/>
        <end position="747"/>
    </location>
</feature>
<evidence type="ECO:0008006" key="4">
    <source>
        <dbReference type="Google" id="ProtNLM"/>
    </source>
</evidence>
<evidence type="ECO:0000313" key="3">
    <source>
        <dbReference type="Proteomes" id="UP000769528"/>
    </source>
</evidence>
<evidence type="ECO:0000256" key="1">
    <source>
        <dbReference type="SAM" id="MobiDB-lite"/>
    </source>
</evidence>
<name>A0A9P8PJB0_9ASCO</name>
<gene>
    <name evidence="2" type="ORF">WICMUC_003883</name>
</gene>
<feature type="region of interest" description="Disordered" evidence="1">
    <location>
        <begin position="1030"/>
        <end position="1124"/>
    </location>
</feature>
<reference evidence="2" key="2">
    <citation type="submission" date="2021-01" db="EMBL/GenBank/DDBJ databases">
        <authorList>
            <person name="Schikora-Tamarit M.A."/>
        </authorList>
    </citation>
    <scope>NUCLEOTIDE SEQUENCE</scope>
    <source>
        <strain evidence="2">CBS6341</strain>
    </source>
</reference>
<feature type="compositionally biased region" description="Basic and acidic residues" evidence="1">
    <location>
        <begin position="972"/>
        <end position="987"/>
    </location>
</feature>
<dbReference type="Proteomes" id="UP000769528">
    <property type="component" value="Unassembled WGS sequence"/>
</dbReference>